<dbReference type="InterPro" id="IPR055629">
    <property type="entry name" value="DUF7205"/>
</dbReference>
<gene>
    <name evidence="1" type="ORF">EM_042</name>
</gene>
<evidence type="ECO:0000313" key="1">
    <source>
        <dbReference type="EMBL" id="UPW35844.1"/>
    </source>
</evidence>
<evidence type="ECO:0000313" key="2">
    <source>
        <dbReference type="Proteomes" id="UP000831536"/>
    </source>
</evidence>
<dbReference type="Pfam" id="PF23835">
    <property type="entry name" value="DUF7205"/>
    <property type="match status" value="1"/>
</dbReference>
<accession>A0AAE9HG10</accession>
<dbReference type="EMBL" id="ON169972">
    <property type="protein sequence ID" value="UPW35844.1"/>
    <property type="molecule type" value="Genomic_DNA"/>
</dbReference>
<name>A0AAE9HG10_9CAUD</name>
<keyword evidence="2" id="KW-1185">Reference proteome</keyword>
<sequence length="72" mass="7668">MKDVAGREISVGDFVAFCEGGTGVSMLIGEVVAINPKTVSLRAEAINKWSGKIEVGEWRRAGDSVCKIEEAV</sequence>
<organism evidence="1 2">
    <name type="scientific">Pseudomonas phage EM</name>
    <dbReference type="NCBI Taxonomy" id="2936914"/>
    <lineage>
        <taxon>Viruses</taxon>
        <taxon>Duplodnaviria</taxon>
        <taxon>Heunggongvirae</taxon>
        <taxon>Uroviricota</taxon>
        <taxon>Caudoviricetes</taxon>
        <taxon>Vandenendeviridae</taxon>
        <taxon>Skurskavirinae</taxon>
        <taxon>Baldwinvirus</taxon>
        <taxon>Baldwinvirus EM</taxon>
    </lineage>
</organism>
<reference evidence="1" key="1">
    <citation type="journal article" date="2022" name="J. Appl. Microbiol.">
        <title>Bacteriophage-Antibiotic Combinations Against Multidrug-Resistant Pseudomonas aeruginosa.</title>
        <authorList>
            <person name="Holger D."/>
            <person name="Lev K.L."/>
            <person name="Kebriaei R."/>
            <person name="Morrisette T."/>
            <person name="Shah R."/>
            <person name="Alexander J."/>
            <person name="Lehman S.M."/>
            <person name="Rybak M.J."/>
        </authorList>
    </citation>
    <scope>NUCLEOTIDE SEQUENCE</scope>
</reference>
<protein>
    <submittedName>
        <fullName evidence="1">Uncharacterized protein</fullName>
    </submittedName>
</protein>
<proteinExistence type="predicted"/>
<dbReference type="Proteomes" id="UP000831536">
    <property type="component" value="Segment"/>
</dbReference>